<proteinExistence type="predicted"/>
<gene>
    <name evidence="2" type="ORF">SAMN02745108_02637</name>
</gene>
<dbReference type="PANTHER" id="PTHR33295">
    <property type="entry name" value="ATPASE"/>
    <property type="match status" value="1"/>
</dbReference>
<evidence type="ECO:0000313" key="2">
    <source>
        <dbReference type="EMBL" id="SKA13348.1"/>
    </source>
</evidence>
<dbReference type="Pfam" id="PF13635">
    <property type="entry name" value="DUF4143"/>
    <property type="match status" value="1"/>
</dbReference>
<name>A0A1T4RC89_9BACT</name>
<dbReference type="SMART" id="SM00382">
    <property type="entry name" value="AAA"/>
    <property type="match status" value="1"/>
</dbReference>
<dbReference type="EMBL" id="FUWU01000068">
    <property type="protein sequence ID" value="SKA13348.1"/>
    <property type="molecule type" value="Genomic_DNA"/>
</dbReference>
<organism evidence="2 3">
    <name type="scientific">Fibrobacter intestinalis</name>
    <dbReference type="NCBI Taxonomy" id="28122"/>
    <lineage>
        <taxon>Bacteria</taxon>
        <taxon>Pseudomonadati</taxon>
        <taxon>Fibrobacterota</taxon>
        <taxon>Fibrobacteria</taxon>
        <taxon>Fibrobacterales</taxon>
        <taxon>Fibrobacteraceae</taxon>
        <taxon>Fibrobacter</taxon>
    </lineage>
</organism>
<dbReference type="InterPro" id="IPR041682">
    <property type="entry name" value="AAA_14"/>
</dbReference>
<reference evidence="2 3" key="1">
    <citation type="submission" date="2017-02" db="EMBL/GenBank/DDBJ databases">
        <authorList>
            <person name="Peterson S.W."/>
        </authorList>
    </citation>
    <scope>NUCLEOTIDE SEQUENCE [LARGE SCALE GENOMIC DNA]</scope>
    <source>
        <strain evidence="2 3">ATCC 43854</strain>
    </source>
</reference>
<dbReference type="InterPro" id="IPR027417">
    <property type="entry name" value="P-loop_NTPase"/>
</dbReference>
<protein>
    <recommendedName>
        <fullName evidence="1">AAA+ ATPase domain-containing protein</fullName>
    </recommendedName>
</protein>
<dbReference type="RefSeq" id="WP_078777312.1">
    <property type="nucleotide sequence ID" value="NZ_FUWU01000068.1"/>
</dbReference>
<dbReference type="AlphaFoldDB" id="A0A1T4RC89"/>
<accession>A0A1T4RC89</accession>
<dbReference type="Gene3D" id="3.40.50.300">
    <property type="entry name" value="P-loop containing nucleotide triphosphate hydrolases"/>
    <property type="match status" value="1"/>
</dbReference>
<dbReference type="SUPFAM" id="SSF52540">
    <property type="entry name" value="P-loop containing nucleoside triphosphate hydrolases"/>
    <property type="match status" value="1"/>
</dbReference>
<sequence>MEREILRDLVAWKDNKRRKPLLLTGVRQCGKTHVLKEFGSKYFENVCYINFESNDKYAAIFDYDFDVDRIIGELELLEQTKITAGKTLLFFDEIQEAPRAITSLKYFCENKPELHVVCAGSLLGVALKKENISFPVGKVNRMQMFPMNFVEFLMACGEEKYIQLFSEWPVDREIPDVYTKPLERLLKEYFVVGGMPEVVSEYANSKNFEEIGKIQDEILEDYADDFSKHAPVSEIEKIRMIWDSVPKQLAKGNNKFVFSHVKEGKRAHELEAALQWLKNAGLVHLVELVQNAEVPLSANADATYFKVYLSDIGLLGRRLSLGYKSILLDDGTLSTYKGAITENYVLNELVNQQRKPYFWRSGNSAELDFLFESDGKIVPVEVKAATNTQAKSYKQFCKKFSPQTGYKVSLKNLAVNDCEGCATVSLPLYLLWNMKPFGIK</sequence>
<dbReference type="CDD" id="cd00009">
    <property type="entry name" value="AAA"/>
    <property type="match status" value="1"/>
</dbReference>
<dbReference type="Pfam" id="PF13173">
    <property type="entry name" value="AAA_14"/>
    <property type="match status" value="1"/>
</dbReference>
<evidence type="ECO:0000313" key="3">
    <source>
        <dbReference type="Proteomes" id="UP000190449"/>
    </source>
</evidence>
<feature type="domain" description="AAA+ ATPase" evidence="1">
    <location>
        <begin position="17"/>
        <end position="138"/>
    </location>
</feature>
<dbReference type="Proteomes" id="UP000190449">
    <property type="component" value="Unassembled WGS sequence"/>
</dbReference>
<evidence type="ECO:0000259" key="1">
    <source>
        <dbReference type="SMART" id="SM00382"/>
    </source>
</evidence>
<dbReference type="InterPro" id="IPR025420">
    <property type="entry name" value="DUF4143"/>
</dbReference>
<dbReference type="PANTHER" id="PTHR33295:SF7">
    <property type="entry name" value="ATPASE"/>
    <property type="match status" value="1"/>
</dbReference>
<dbReference type="InterPro" id="IPR003593">
    <property type="entry name" value="AAA+_ATPase"/>
</dbReference>